<sequence>MAMQPPRILLVDDSATDRELAGLVLARELPGAEILAVGDAMSFAERLARGGFDAAVTERRLAWSDGLQVAATIRRVYPGCPILLFSSAQDALLEGQRAGLDDVLPKDSSGYLRLPGALQRCLERRGDTGSAEVLLGSLPVGVVALDHDGNILRTNPEAVRLLGADNSEALVGDDLGLRLDPAVRDTLSRALAGDGVLRGEEVRLQRLDGGMGWARLGLSPLPGQRGQYQATLEDIGSYKRREQELARETSELGRANTELERFAYVASHDLQQPLGLITRYARLFLERFGAGLEEEGQRYLEHVLDSGSRLQELVDDLLAYARIGTQGRPFEPVDFGAAVDEAAANLEAEITADDAGFSRDELPTLKADRGQVVQLFQNLIGNALKFRSSEPLRIRISADRQGDDWRFAIQDNGIGIEAEHGERIFGMFQRLHTGEEYPGTGIGLAICKSIVERHGGRIWVESRPGAGSTFYFTIPAQA</sequence>
<keyword evidence="3" id="KW-0597">Phosphoprotein</keyword>
<evidence type="ECO:0000256" key="5">
    <source>
        <dbReference type="ARBA" id="ARBA00022777"/>
    </source>
</evidence>
<gene>
    <name evidence="10" type="ORF">DFQ59_101815</name>
</gene>
<dbReference type="PANTHER" id="PTHR43304">
    <property type="entry name" value="PHYTOCHROME-LIKE PROTEIN CPH1"/>
    <property type="match status" value="1"/>
</dbReference>
<dbReference type="Pfam" id="PF00512">
    <property type="entry name" value="HisKA"/>
    <property type="match status" value="1"/>
</dbReference>
<dbReference type="Pfam" id="PF02518">
    <property type="entry name" value="HATPase_c"/>
    <property type="match status" value="1"/>
</dbReference>
<dbReference type="SUPFAM" id="SSF47384">
    <property type="entry name" value="Homodimeric domain of signal transducing histidine kinase"/>
    <property type="match status" value="1"/>
</dbReference>
<dbReference type="InterPro" id="IPR011006">
    <property type="entry name" value="CheY-like_superfamily"/>
</dbReference>
<dbReference type="InterPro" id="IPR005467">
    <property type="entry name" value="His_kinase_dom"/>
</dbReference>
<evidence type="ECO:0000259" key="8">
    <source>
        <dbReference type="PROSITE" id="PS50110"/>
    </source>
</evidence>
<evidence type="ECO:0000256" key="6">
    <source>
        <dbReference type="PROSITE-ProRule" id="PRU00169"/>
    </source>
</evidence>
<name>A0A369CHF6_9GAMM</name>
<dbReference type="InterPro" id="IPR003661">
    <property type="entry name" value="HisK_dim/P_dom"/>
</dbReference>
<feature type="domain" description="Histidine kinase" evidence="7">
    <location>
        <begin position="265"/>
        <end position="478"/>
    </location>
</feature>
<protein>
    <recommendedName>
        <fullName evidence="2">histidine kinase</fullName>
        <ecNumber evidence="2">2.7.13.3</ecNumber>
    </recommendedName>
</protein>
<evidence type="ECO:0000256" key="2">
    <source>
        <dbReference type="ARBA" id="ARBA00012438"/>
    </source>
</evidence>
<evidence type="ECO:0000259" key="7">
    <source>
        <dbReference type="PROSITE" id="PS50109"/>
    </source>
</evidence>
<dbReference type="InterPro" id="IPR035965">
    <property type="entry name" value="PAS-like_dom_sf"/>
</dbReference>
<evidence type="ECO:0000256" key="4">
    <source>
        <dbReference type="ARBA" id="ARBA00022679"/>
    </source>
</evidence>
<dbReference type="CDD" id="cd00156">
    <property type="entry name" value="REC"/>
    <property type="match status" value="1"/>
</dbReference>
<organism evidence="10 11">
    <name type="scientific">Thioalbus denitrificans</name>
    <dbReference type="NCBI Taxonomy" id="547122"/>
    <lineage>
        <taxon>Bacteria</taxon>
        <taxon>Pseudomonadati</taxon>
        <taxon>Pseudomonadota</taxon>
        <taxon>Gammaproteobacteria</taxon>
        <taxon>Chromatiales</taxon>
        <taxon>Ectothiorhodospiraceae</taxon>
        <taxon>Thioalbus</taxon>
    </lineage>
</organism>
<feature type="domain" description="Response regulatory" evidence="8">
    <location>
        <begin position="7"/>
        <end position="121"/>
    </location>
</feature>
<dbReference type="CDD" id="cd00082">
    <property type="entry name" value="HisKA"/>
    <property type="match status" value="1"/>
</dbReference>
<dbReference type="SMART" id="SM00388">
    <property type="entry name" value="HisKA"/>
    <property type="match status" value="1"/>
</dbReference>
<dbReference type="GO" id="GO:0005886">
    <property type="term" value="C:plasma membrane"/>
    <property type="evidence" value="ECO:0007669"/>
    <property type="project" value="UniProtKB-ARBA"/>
</dbReference>
<dbReference type="PROSITE" id="PS50110">
    <property type="entry name" value="RESPONSE_REGULATORY"/>
    <property type="match status" value="1"/>
</dbReference>
<dbReference type="InterPro" id="IPR036890">
    <property type="entry name" value="HATPase_C_sf"/>
</dbReference>
<accession>A0A369CHF6</accession>
<dbReference type="OrthoDB" id="6017161at2"/>
<dbReference type="InterPro" id="IPR013767">
    <property type="entry name" value="PAS_fold"/>
</dbReference>
<dbReference type="PANTHER" id="PTHR43304:SF1">
    <property type="entry name" value="PAC DOMAIN-CONTAINING PROTEIN"/>
    <property type="match status" value="1"/>
</dbReference>
<dbReference type="PROSITE" id="PS50109">
    <property type="entry name" value="HIS_KIN"/>
    <property type="match status" value="1"/>
</dbReference>
<dbReference type="Pfam" id="PF00989">
    <property type="entry name" value="PAS"/>
    <property type="match status" value="1"/>
</dbReference>
<dbReference type="PROSITE" id="PS50112">
    <property type="entry name" value="PAS"/>
    <property type="match status" value="1"/>
</dbReference>
<dbReference type="Gene3D" id="3.30.450.20">
    <property type="entry name" value="PAS domain"/>
    <property type="match status" value="1"/>
</dbReference>
<evidence type="ECO:0000256" key="1">
    <source>
        <dbReference type="ARBA" id="ARBA00000085"/>
    </source>
</evidence>
<dbReference type="InterPro" id="IPR004358">
    <property type="entry name" value="Sig_transdc_His_kin-like_C"/>
</dbReference>
<dbReference type="SUPFAM" id="SSF55785">
    <property type="entry name" value="PYP-like sensor domain (PAS domain)"/>
    <property type="match status" value="1"/>
</dbReference>
<dbReference type="Gene3D" id="3.30.565.10">
    <property type="entry name" value="Histidine kinase-like ATPase, C-terminal domain"/>
    <property type="match status" value="1"/>
</dbReference>
<dbReference type="SMART" id="SM00091">
    <property type="entry name" value="PAS"/>
    <property type="match status" value="1"/>
</dbReference>
<comment type="catalytic activity">
    <reaction evidence="1">
        <text>ATP + protein L-histidine = ADP + protein N-phospho-L-histidine.</text>
        <dbReference type="EC" id="2.7.13.3"/>
    </reaction>
</comment>
<dbReference type="SUPFAM" id="SSF52172">
    <property type="entry name" value="CheY-like"/>
    <property type="match status" value="1"/>
</dbReference>
<dbReference type="NCBIfam" id="TIGR00229">
    <property type="entry name" value="sensory_box"/>
    <property type="match status" value="1"/>
</dbReference>
<reference evidence="10 11" key="1">
    <citation type="submission" date="2018-07" db="EMBL/GenBank/DDBJ databases">
        <title>Genomic Encyclopedia of Type Strains, Phase IV (KMG-IV): sequencing the most valuable type-strain genomes for metagenomic binning, comparative biology and taxonomic classification.</title>
        <authorList>
            <person name="Goeker M."/>
        </authorList>
    </citation>
    <scope>NUCLEOTIDE SEQUENCE [LARGE SCALE GENOMIC DNA]</scope>
    <source>
        <strain evidence="10 11">DSM 26407</strain>
    </source>
</reference>
<dbReference type="GO" id="GO:0000155">
    <property type="term" value="F:phosphorelay sensor kinase activity"/>
    <property type="evidence" value="ECO:0007669"/>
    <property type="project" value="InterPro"/>
</dbReference>
<evidence type="ECO:0000313" key="10">
    <source>
        <dbReference type="EMBL" id="RCX33510.1"/>
    </source>
</evidence>
<dbReference type="PRINTS" id="PR00344">
    <property type="entry name" value="BCTRLSENSOR"/>
</dbReference>
<dbReference type="SMART" id="SM00448">
    <property type="entry name" value="REC"/>
    <property type="match status" value="1"/>
</dbReference>
<dbReference type="InterPro" id="IPR000014">
    <property type="entry name" value="PAS"/>
</dbReference>
<dbReference type="InterPro" id="IPR052162">
    <property type="entry name" value="Sensor_kinase/Photoreceptor"/>
</dbReference>
<dbReference type="CDD" id="cd00130">
    <property type="entry name" value="PAS"/>
    <property type="match status" value="1"/>
</dbReference>
<dbReference type="SMART" id="SM00387">
    <property type="entry name" value="HATPase_c"/>
    <property type="match status" value="1"/>
</dbReference>
<dbReference type="Pfam" id="PF00072">
    <property type="entry name" value="Response_reg"/>
    <property type="match status" value="1"/>
</dbReference>
<evidence type="ECO:0000313" key="11">
    <source>
        <dbReference type="Proteomes" id="UP000252707"/>
    </source>
</evidence>
<dbReference type="SUPFAM" id="SSF55874">
    <property type="entry name" value="ATPase domain of HSP90 chaperone/DNA topoisomerase II/histidine kinase"/>
    <property type="match status" value="1"/>
</dbReference>
<evidence type="ECO:0000259" key="9">
    <source>
        <dbReference type="PROSITE" id="PS50112"/>
    </source>
</evidence>
<keyword evidence="11" id="KW-1185">Reference proteome</keyword>
<dbReference type="EC" id="2.7.13.3" evidence="2"/>
<dbReference type="EMBL" id="QPJY01000001">
    <property type="protein sequence ID" value="RCX33510.1"/>
    <property type="molecule type" value="Genomic_DNA"/>
</dbReference>
<comment type="caution">
    <text evidence="10">The sequence shown here is derived from an EMBL/GenBank/DDBJ whole genome shotgun (WGS) entry which is preliminary data.</text>
</comment>
<feature type="domain" description="PAS" evidence="9">
    <location>
        <begin position="134"/>
        <end position="200"/>
    </location>
</feature>
<keyword evidence="4" id="KW-0808">Transferase</keyword>
<dbReference type="Gene3D" id="1.10.287.130">
    <property type="match status" value="1"/>
</dbReference>
<dbReference type="InterPro" id="IPR001789">
    <property type="entry name" value="Sig_transdc_resp-reg_receiver"/>
</dbReference>
<dbReference type="Gene3D" id="3.40.50.2300">
    <property type="match status" value="1"/>
</dbReference>
<dbReference type="AlphaFoldDB" id="A0A369CHF6"/>
<dbReference type="InterPro" id="IPR036097">
    <property type="entry name" value="HisK_dim/P_sf"/>
</dbReference>
<dbReference type="GO" id="GO:0006355">
    <property type="term" value="P:regulation of DNA-templated transcription"/>
    <property type="evidence" value="ECO:0007669"/>
    <property type="project" value="InterPro"/>
</dbReference>
<keyword evidence="5" id="KW-0418">Kinase</keyword>
<evidence type="ECO:0000256" key="3">
    <source>
        <dbReference type="ARBA" id="ARBA00022553"/>
    </source>
</evidence>
<dbReference type="Proteomes" id="UP000252707">
    <property type="component" value="Unassembled WGS sequence"/>
</dbReference>
<comment type="caution">
    <text evidence="6">Lacks conserved residue(s) required for the propagation of feature annotation.</text>
</comment>
<dbReference type="FunFam" id="3.30.565.10:FF:000006">
    <property type="entry name" value="Sensor histidine kinase WalK"/>
    <property type="match status" value="1"/>
</dbReference>
<dbReference type="RefSeq" id="WP_114278338.1">
    <property type="nucleotide sequence ID" value="NZ_QPJY01000001.1"/>
</dbReference>
<dbReference type="InterPro" id="IPR003594">
    <property type="entry name" value="HATPase_dom"/>
</dbReference>
<proteinExistence type="predicted"/>